<protein>
    <recommendedName>
        <fullName evidence="3">54S ribosomal protein L20, mitochondrial</fullName>
    </recommendedName>
</protein>
<gene>
    <name evidence="1" type="ORF">H2200_011665</name>
</gene>
<dbReference type="EMBL" id="JAPDRK010000020">
    <property type="protein sequence ID" value="KAJ9604142.1"/>
    <property type="molecule type" value="Genomic_DNA"/>
</dbReference>
<evidence type="ECO:0000313" key="2">
    <source>
        <dbReference type="Proteomes" id="UP001172673"/>
    </source>
</evidence>
<accession>A0AA38WZV4</accession>
<dbReference type="GO" id="GO:0005762">
    <property type="term" value="C:mitochondrial large ribosomal subunit"/>
    <property type="evidence" value="ECO:0007669"/>
    <property type="project" value="TreeGrafter"/>
</dbReference>
<sequence>MQSSIVSATPTTASWRFYKLCAQVLRPSFRRHQSVNTYRRTRSRLNVKPDPDFLPSKTEIHDHIIYNPPPSMPNVYHTPNIFLPKNDRRKVIPDPETRALQLQSAQQVPTVKGQTEKRYHLTEKDLEEMRELRRTDPDQWSVSRLSKRFDCSPVFTHLVVEGLAPEKGKEQKLVTDIIKSNWGKKRREAREDRQLRKERWLRDA</sequence>
<dbReference type="PANTHER" id="PTHR28266:SF1">
    <property type="entry name" value="LARGE RIBOSOMAL SUBUNIT PROTEIN ML58"/>
    <property type="match status" value="1"/>
</dbReference>
<organism evidence="1 2">
    <name type="scientific">Cladophialophora chaetospira</name>
    <dbReference type="NCBI Taxonomy" id="386627"/>
    <lineage>
        <taxon>Eukaryota</taxon>
        <taxon>Fungi</taxon>
        <taxon>Dikarya</taxon>
        <taxon>Ascomycota</taxon>
        <taxon>Pezizomycotina</taxon>
        <taxon>Eurotiomycetes</taxon>
        <taxon>Chaetothyriomycetidae</taxon>
        <taxon>Chaetothyriales</taxon>
        <taxon>Herpotrichiellaceae</taxon>
        <taxon>Cladophialophora</taxon>
    </lineage>
</organism>
<name>A0AA38WZV4_9EURO</name>
<dbReference type="Proteomes" id="UP001172673">
    <property type="component" value="Unassembled WGS sequence"/>
</dbReference>
<comment type="caution">
    <text evidence="1">The sequence shown here is derived from an EMBL/GenBank/DDBJ whole genome shotgun (WGS) entry which is preliminary data.</text>
</comment>
<evidence type="ECO:0008006" key="3">
    <source>
        <dbReference type="Google" id="ProtNLM"/>
    </source>
</evidence>
<dbReference type="InterPro" id="IPR024388">
    <property type="entry name" value="Ribosomal_mL58"/>
</dbReference>
<dbReference type="GO" id="GO:0003735">
    <property type="term" value="F:structural constituent of ribosome"/>
    <property type="evidence" value="ECO:0007669"/>
    <property type="project" value="TreeGrafter"/>
</dbReference>
<dbReference type="PANTHER" id="PTHR28266">
    <property type="entry name" value="54S RIBOSOMAL PROTEIN L20, MITOCHONDRIAL"/>
    <property type="match status" value="1"/>
</dbReference>
<evidence type="ECO:0000313" key="1">
    <source>
        <dbReference type="EMBL" id="KAJ9604142.1"/>
    </source>
</evidence>
<dbReference type="AlphaFoldDB" id="A0AA38WZV4"/>
<proteinExistence type="predicted"/>
<reference evidence="1" key="1">
    <citation type="submission" date="2022-10" db="EMBL/GenBank/DDBJ databases">
        <title>Culturing micro-colonial fungi from biological soil crusts in the Mojave desert and describing Neophaeococcomyces mojavensis, and introducing the new genera and species Taxawa tesnikishii.</title>
        <authorList>
            <person name="Kurbessoian T."/>
            <person name="Stajich J.E."/>
        </authorList>
    </citation>
    <scope>NUCLEOTIDE SEQUENCE</scope>
    <source>
        <strain evidence="1">TK_41</strain>
    </source>
</reference>
<dbReference type="Pfam" id="PF12824">
    <property type="entry name" value="MRP-L20"/>
    <property type="match status" value="1"/>
</dbReference>
<keyword evidence="2" id="KW-1185">Reference proteome</keyword>